<reference evidence="2" key="1">
    <citation type="submission" date="2023-06" db="EMBL/GenBank/DDBJ databases">
        <title>Genomic analysis of the entomopathogenic nematode Steinernema hermaphroditum.</title>
        <authorList>
            <person name="Schwarz E.M."/>
            <person name="Heppert J.K."/>
            <person name="Baniya A."/>
            <person name="Schwartz H.T."/>
            <person name="Tan C.-H."/>
            <person name="Antoshechkin I."/>
            <person name="Sternberg P.W."/>
            <person name="Goodrich-Blair H."/>
            <person name="Dillman A.R."/>
        </authorList>
    </citation>
    <scope>NUCLEOTIDE SEQUENCE</scope>
    <source>
        <strain evidence="2">PS9179</strain>
        <tissue evidence="2">Whole animal</tissue>
    </source>
</reference>
<evidence type="ECO:0000313" key="2">
    <source>
        <dbReference type="EMBL" id="KAK0400809.1"/>
    </source>
</evidence>
<gene>
    <name evidence="2" type="ORF">QR680_015463</name>
</gene>
<name>A0AA39H9Y9_9BILA</name>
<sequence>MVHLYNEQTLKMHKKFLRYLIVITAVPVACGLLPIAISALNDVFLPPYALQIVMGTYIMIYIDSTLFFAVCIFAFAPYRQAPAPVVVIDSFRLKLNVLPFENPILVVAEGVSSTRPGRLPQITMIRSPRIHMIR</sequence>
<evidence type="ECO:0000313" key="3">
    <source>
        <dbReference type="Proteomes" id="UP001175271"/>
    </source>
</evidence>
<dbReference type="Proteomes" id="UP001175271">
    <property type="component" value="Unassembled WGS sequence"/>
</dbReference>
<keyword evidence="1" id="KW-0812">Transmembrane</keyword>
<organism evidence="2 3">
    <name type="scientific">Steinernema hermaphroditum</name>
    <dbReference type="NCBI Taxonomy" id="289476"/>
    <lineage>
        <taxon>Eukaryota</taxon>
        <taxon>Metazoa</taxon>
        <taxon>Ecdysozoa</taxon>
        <taxon>Nematoda</taxon>
        <taxon>Chromadorea</taxon>
        <taxon>Rhabditida</taxon>
        <taxon>Tylenchina</taxon>
        <taxon>Panagrolaimomorpha</taxon>
        <taxon>Strongyloidoidea</taxon>
        <taxon>Steinernematidae</taxon>
        <taxon>Steinernema</taxon>
    </lineage>
</organism>
<proteinExistence type="predicted"/>
<accession>A0AA39H9Y9</accession>
<keyword evidence="3" id="KW-1185">Reference proteome</keyword>
<dbReference type="EMBL" id="JAUCMV010000004">
    <property type="protein sequence ID" value="KAK0400809.1"/>
    <property type="molecule type" value="Genomic_DNA"/>
</dbReference>
<keyword evidence="1" id="KW-0472">Membrane</keyword>
<feature type="transmembrane region" description="Helical" evidence="1">
    <location>
        <begin position="16"/>
        <end position="40"/>
    </location>
</feature>
<protein>
    <submittedName>
        <fullName evidence="2">Uncharacterized protein</fullName>
    </submittedName>
</protein>
<comment type="caution">
    <text evidence="2">The sequence shown here is derived from an EMBL/GenBank/DDBJ whole genome shotgun (WGS) entry which is preliminary data.</text>
</comment>
<evidence type="ECO:0000256" key="1">
    <source>
        <dbReference type="SAM" id="Phobius"/>
    </source>
</evidence>
<keyword evidence="1" id="KW-1133">Transmembrane helix</keyword>
<feature type="transmembrane region" description="Helical" evidence="1">
    <location>
        <begin position="52"/>
        <end position="76"/>
    </location>
</feature>
<dbReference type="AlphaFoldDB" id="A0AA39H9Y9"/>